<dbReference type="Gene3D" id="3.10.50.40">
    <property type="match status" value="1"/>
</dbReference>
<keyword evidence="9" id="KW-0677">Repeat</keyword>
<evidence type="ECO:0000256" key="10">
    <source>
        <dbReference type="ARBA" id="ARBA00022989"/>
    </source>
</evidence>
<dbReference type="InterPro" id="IPR001179">
    <property type="entry name" value="PPIase_FKBP_dom"/>
</dbReference>
<dbReference type="InterPro" id="IPR050689">
    <property type="entry name" value="FKBP-type_PPIase"/>
</dbReference>
<dbReference type="InterPro" id="IPR046357">
    <property type="entry name" value="PPIase_dom_sf"/>
</dbReference>
<dbReference type="FunFam" id="1.20.1280.290:FF:000004">
    <property type="entry name" value="Sugar transporter SWEET"/>
    <property type="match status" value="1"/>
</dbReference>
<dbReference type="Pfam" id="PF00254">
    <property type="entry name" value="FKBP_C"/>
    <property type="match status" value="1"/>
</dbReference>
<feature type="transmembrane region" description="Helical" evidence="16">
    <location>
        <begin position="169"/>
        <end position="190"/>
    </location>
</feature>
<dbReference type="PANTHER" id="PTHR10516:SF443">
    <property type="entry name" value="FK506-BINDING PROTEIN 59-RELATED"/>
    <property type="match status" value="1"/>
</dbReference>
<dbReference type="GO" id="GO:0003755">
    <property type="term" value="F:peptidyl-prolyl cis-trans isomerase activity"/>
    <property type="evidence" value="ECO:0007669"/>
    <property type="project" value="UniProtKB-KW"/>
</dbReference>
<dbReference type="EMBL" id="JAKCXM010000234">
    <property type="protein sequence ID" value="KAJ0397901.1"/>
    <property type="molecule type" value="Genomic_DNA"/>
</dbReference>
<feature type="transmembrane region" description="Helical" evidence="16">
    <location>
        <begin position="53"/>
        <end position="73"/>
    </location>
</feature>
<comment type="subcellular location">
    <subcellularLocation>
        <location evidence="2">Cell membrane</location>
        <topology evidence="2">Multi-pass membrane protein</topology>
    </subcellularLocation>
    <subcellularLocation>
        <location evidence="3">Golgi apparatus membrane</location>
        <topology evidence="3">Multi-pass membrane protein</topology>
    </subcellularLocation>
</comment>
<dbReference type="Gene3D" id="1.20.1280.290">
    <property type="match status" value="2"/>
</dbReference>
<dbReference type="Proteomes" id="UP001209570">
    <property type="component" value="Unassembled WGS sequence"/>
</dbReference>
<evidence type="ECO:0000256" key="11">
    <source>
        <dbReference type="ARBA" id="ARBA00023034"/>
    </source>
</evidence>
<dbReference type="GO" id="GO:0000139">
    <property type="term" value="C:Golgi membrane"/>
    <property type="evidence" value="ECO:0007669"/>
    <property type="project" value="UniProtKB-SubCell"/>
</dbReference>
<evidence type="ECO:0000256" key="2">
    <source>
        <dbReference type="ARBA" id="ARBA00004651"/>
    </source>
</evidence>
<keyword evidence="12 15" id="KW-0697">Rotamase</keyword>
<dbReference type="SUPFAM" id="SSF54534">
    <property type="entry name" value="FKBP-like"/>
    <property type="match status" value="1"/>
</dbReference>
<evidence type="ECO:0000256" key="5">
    <source>
        <dbReference type="ARBA" id="ARBA00022448"/>
    </source>
</evidence>
<dbReference type="EC" id="5.2.1.8" evidence="15"/>
<keyword evidence="14 15" id="KW-0413">Isomerase</keyword>
<keyword evidence="8 16" id="KW-0812">Transmembrane</keyword>
<gene>
    <name evidence="18" type="ORF">P43SY_002409</name>
</gene>
<keyword evidence="7" id="KW-0762">Sugar transport</keyword>
<feature type="domain" description="PPIase FKBP-type" evidence="17">
    <location>
        <begin position="273"/>
        <end position="361"/>
    </location>
</feature>
<evidence type="ECO:0000313" key="18">
    <source>
        <dbReference type="EMBL" id="KAJ0397901.1"/>
    </source>
</evidence>
<dbReference type="FunFam" id="3.10.50.40:FF:000025">
    <property type="entry name" value="Peptidylprolyl isomerase"/>
    <property type="match status" value="1"/>
</dbReference>
<evidence type="ECO:0000256" key="14">
    <source>
        <dbReference type="ARBA" id="ARBA00023235"/>
    </source>
</evidence>
<keyword evidence="10 16" id="KW-1133">Transmembrane helix</keyword>
<feature type="transmembrane region" description="Helical" evidence="16">
    <location>
        <begin position="111"/>
        <end position="128"/>
    </location>
</feature>
<dbReference type="GO" id="GO:0005886">
    <property type="term" value="C:plasma membrane"/>
    <property type="evidence" value="ECO:0007669"/>
    <property type="project" value="UniProtKB-SubCell"/>
</dbReference>
<feature type="transmembrane region" description="Helical" evidence="16">
    <location>
        <begin position="196"/>
        <end position="215"/>
    </location>
</feature>
<organism evidence="18 19">
    <name type="scientific">Pythium insidiosum</name>
    <name type="common">Pythiosis disease agent</name>
    <dbReference type="NCBI Taxonomy" id="114742"/>
    <lineage>
        <taxon>Eukaryota</taxon>
        <taxon>Sar</taxon>
        <taxon>Stramenopiles</taxon>
        <taxon>Oomycota</taxon>
        <taxon>Peronosporomycetes</taxon>
        <taxon>Pythiales</taxon>
        <taxon>Pythiaceae</taxon>
        <taxon>Pythium</taxon>
    </lineage>
</organism>
<evidence type="ECO:0000259" key="17">
    <source>
        <dbReference type="PROSITE" id="PS50059"/>
    </source>
</evidence>
<dbReference type="AlphaFoldDB" id="A0AAD5M0F7"/>
<feature type="transmembrane region" description="Helical" evidence="16">
    <location>
        <begin position="79"/>
        <end position="99"/>
    </location>
</feature>
<keyword evidence="19" id="KW-1185">Reference proteome</keyword>
<sequence length="361" mass="39689">MASWQSLENWLYMTTFLAAKAVPVVAVGSSVVFAIAPWHTVKSIQRTGSTMQFSFAPFFFFFVSSVLYTLYALVTRNVLMGSTAMLSSTLGLHYVYVFCRHSADPRRPIRSVLGALIAIALLVMHASTRPEKEAQLLIGLPGNALSLLTSASPLLQIRTILRTKDASSLPLGMSVMNVVAGGVWMIYGIMLRDLLISLPNLFALTMGVIQVALILRFPPKHRGVHPATIATVSSISIVPMLEPKDFVIANARAGEIQVEVFVAGDGVNYPKKGQTVVVHYIAYLQDGKKFDSSRDREKPFKFKLGAEQVIPGLDEAVERLCMKERAKIFIPADKAYGRKGFPGLVPPNTNLVFDLELLTFR</sequence>
<evidence type="ECO:0000313" key="19">
    <source>
        <dbReference type="Proteomes" id="UP001209570"/>
    </source>
</evidence>
<keyword evidence="13 16" id="KW-0472">Membrane</keyword>
<dbReference type="PANTHER" id="PTHR10516">
    <property type="entry name" value="PEPTIDYL-PROLYL CIS-TRANS ISOMERASE"/>
    <property type="match status" value="1"/>
</dbReference>
<comment type="catalytic activity">
    <reaction evidence="1 15">
        <text>[protein]-peptidylproline (omega=180) = [protein]-peptidylproline (omega=0)</text>
        <dbReference type="Rhea" id="RHEA:16237"/>
        <dbReference type="Rhea" id="RHEA-COMP:10747"/>
        <dbReference type="Rhea" id="RHEA-COMP:10748"/>
        <dbReference type="ChEBI" id="CHEBI:83833"/>
        <dbReference type="ChEBI" id="CHEBI:83834"/>
        <dbReference type="EC" id="5.2.1.8"/>
    </reaction>
</comment>
<keyword evidence="6" id="KW-1003">Cell membrane</keyword>
<evidence type="ECO:0000256" key="7">
    <source>
        <dbReference type="ARBA" id="ARBA00022597"/>
    </source>
</evidence>
<accession>A0AAD5M0F7</accession>
<dbReference type="Pfam" id="PF03083">
    <property type="entry name" value="MtN3_slv"/>
    <property type="match status" value="2"/>
</dbReference>
<keyword evidence="5" id="KW-0813">Transport</keyword>
<feature type="transmembrane region" description="Helical" evidence="16">
    <location>
        <begin position="134"/>
        <end position="157"/>
    </location>
</feature>
<evidence type="ECO:0000256" key="3">
    <source>
        <dbReference type="ARBA" id="ARBA00004653"/>
    </source>
</evidence>
<evidence type="ECO:0000256" key="8">
    <source>
        <dbReference type="ARBA" id="ARBA00022692"/>
    </source>
</evidence>
<evidence type="ECO:0000256" key="15">
    <source>
        <dbReference type="PROSITE-ProRule" id="PRU00277"/>
    </source>
</evidence>
<evidence type="ECO:0000256" key="16">
    <source>
        <dbReference type="SAM" id="Phobius"/>
    </source>
</evidence>
<evidence type="ECO:0000256" key="6">
    <source>
        <dbReference type="ARBA" id="ARBA00022475"/>
    </source>
</evidence>
<protein>
    <recommendedName>
        <fullName evidence="15">peptidylprolyl isomerase</fullName>
        <ecNumber evidence="15">5.2.1.8</ecNumber>
    </recommendedName>
</protein>
<evidence type="ECO:0000256" key="13">
    <source>
        <dbReference type="ARBA" id="ARBA00023136"/>
    </source>
</evidence>
<name>A0AAD5M0F7_PYTIN</name>
<evidence type="ECO:0000256" key="1">
    <source>
        <dbReference type="ARBA" id="ARBA00000971"/>
    </source>
</evidence>
<dbReference type="PROSITE" id="PS50059">
    <property type="entry name" value="FKBP_PPIASE"/>
    <property type="match status" value="1"/>
</dbReference>
<proteinExistence type="inferred from homology"/>
<dbReference type="InterPro" id="IPR004316">
    <property type="entry name" value="SWEET_rpt"/>
</dbReference>
<evidence type="ECO:0000256" key="9">
    <source>
        <dbReference type="ARBA" id="ARBA00022737"/>
    </source>
</evidence>
<keyword evidence="11" id="KW-0333">Golgi apparatus</keyword>
<comment type="similarity">
    <text evidence="4">Belongs to the SWEET sugar transporter family.</text>
</comment>
<feature type="transmembrane region" description="Helical" evidence="16">
    <location>
        <begin position="20"/>
        <end position="41"/>
    </location>
</feature>
<evidence type="ECO:0000256" key="4">
    <source>
        <dbReference type="ARBA" id="ARBA00007809"/>
    </source>
</evidence>
<reference evidence="18" key="1">
    <citation type="submission" date="2021-12" db="EMBL/GenBank/DDBJ databases">
        <title>Prjna785345.</title>
        <authorList>
            <person name="Rujirawat T."/>
            <person name="Krajaejun T."/>
        </authorList>
    </citation>
    <scope>NUCLEOTIDE SEQUENCE</scope>
    <source>
        <strain evidence="18">Pi057C3</strain>
    </source>
</reference>
<comment type="caution">
    <text evidence="18">The sequence shown here is derived from an EMBL/GenBank/DDBJ whole genome shotgun (WGS) entry which is preliminary data.</text>
</comment>
<evidence type="ECO:0000256" key="12">
    <source>
        <dbReference type="ARBA" id="ARBA00023110"/>
    </source>
</evidence>